<feature type="compositionally biased region" description="Low complexity" evidence="2">
    <location>
        <begin position="8"/>
        <end position="21"/>
    </location>
</feature>
<dbReference type="InterPro" id="IPR029058">
    <property type="entry name" value="AB_hydrolase_fold"/>
</dbReference>
<organism evidence="4 5">
    <name type="scientific">Pandoraea terrae</name>
    <dbReference type="NCBI Taxonomy" id="1537710"/>
    <lineage>
        <taxon>Bacteria</taxon>
        <taxon>Pseudomonadati</taxon>
        <taxon>Pseudomonadota</taxon>
        <taxon>Betaproteobacteria</taxon>
        <taxon>Burkholderiales</taxon>
        <taxon>Burkholderiaceae</taxon>
        <taxon>Pandoraea</taxon>
    </lineage>
</organism>
<dbReference type="Gene3D" id="3.40.50.1820">
    <property type="entry name" value="alpha/beta hydrolase"/>
    <property type="match status" value="1"/>
</dbReference>
<keyword evidence="1 4" id="KW-0378">Hydrolase</keyword>
<dbReference type="GO" id="GO:0016787">
    <property type="term" value="F:hydrolase activity"/>
    <property type="evidence" value="ECO:0007669"/>
    <property type="project" value="UniProtKB-KW"/>
</dbReference>
<name>A0A5E4U3Q5_9BURK</name>
<dbReference type="InterPro" id="IPR050266">
    <property type="entry name" value="AB_hydrolase_sf"/>
</dbReference>
<keyword evidence="5" id="KW-1185">Reference proteome</keyword>
<sequence>MNPQPTTVAASSVSAPRPRAVSAADLRQPLQGTVHVLERPDGTQLHVVVDGNGPQSVLLEHGFSMSADVWSLVQRELVARGLRVIAYDRRAHGRSTCGRDGLTSAALRADLKAVAETFDVNQAVLVCHSMGNFVALGALEDATFRSRFRYGVLVNPVTGHSAKGSPVVLFQAPLLALGVVQCLVRIPSVGRKFARMNLGGAASDAVVEATRLTLAEVSTKFSPVLKMLRRESVESVLARIDLPLHVFTSNEDRTTPAWHAELIVARAPRAKIDYVAGAGHMLPWEAPDEIVQAVLAGLPA</sequence>
<feature type="domain" description="AB hydrolase-1" evidence="3">
    <location>
        <begin position="57"/>
        <end position="293"/>
    </location>
</feature>
<evidence type="ECO:0000259" key="3">
    <source>
        <dbReference type="Pfam" id="PF12697"/>
    </source>
</evidence>
<evidence type="ECO:0000313" key="5">
    <source>
        <dbReference type="Proteomes" id="UP000414233"/>
    </source>
</evidence>
<dbReference type="InterPro" id="IPR000073">
    <property type="entry name" value="AB_hydrolase_1"/>
</dbReference>
<evidence type="ECO:0000313" key="4">
    <source>
        <dbReference type="EMBL" id="VVD94776.1"/>
    </source>
</evidence>
<dbReference type="Pfam" id="PF12697">
    <property type="entry name" value="Abhydrolase_6"/>
    <property type="match status" value="1"/>
</dbReference>
<dbReference type="PANTHER" id="PTHR43798">
    <property type="entry name" value="MONOACYLGLYCEROL LIPASE"/>
    <property type="match status" value="1"/>
</dbReference>
<dbReference type="AlphaFoldDB" id="A0A5E4U3Q5"/>
<dbReference type="GO" id="GO:0016020">
    <property type="term" value="C:membrane"/>
    <property type="evidence" value="ECO:0007669"/>
    <property type="project" value="TreeGrafter"/>
</dbReference>
<dbReference type="PANTHER" id="PTHR43798:SF31">
    <property type="entry name" value="AB HYDROLASE SUPERFAMILY PROTEIN YCLE"/>
    <property type="match status" value="1"/>
</dbReference>
<proteinExistence type="predicted"/>
<dbReference type="EMBL" id="CABPRZ010000006">
    <property type="protein sequence ID" value="VVD94776.1"/>
    <property type="molecule type" value="Genomic_DNA"/>
</dbReference>
<feature type="region of interest" description="Disordered" evidence="2">
    <location>
        <begin position="1"/>
        <end position="21"/>
    </location>
</feature>
<gene>
    <name evidence="4" type="ORF">PTE30175_01743</name>
</gene>
<protein>
    <submittedName>
        <fullName evidence="4">Hydrolase</fullName>
    </submittedName>
</protein>
<dbReference type="SUPFAM" id="SSF53474">
    <property type="entry name" value="alpha/beta-Hydrolases"/>
    <property type="match status" value="1"/>
</dbReference>
<evidence type="ECO:0000256" key="2">
    <source>
        <dbReference type="SAM" id="MobiDB-lite"/>
    </source>
</evidence>
<evidence type="ECO:0000256" key="1">
    <source>
        <dbReference type="ARBA" id="ARBA00022801"/>
    </source>
</evidence>
<dbReference type="Proteomes" id="UP000414233">
    <property type="component" value="Unassembled WGS sequence"/>
</dbReference>
<reference evidence="4 5" key="1">
    <citation type="submission" date="2019-08" db="EMBL/GenBank/DDBJ databases">
        <authorList>
            <person name="Peeters C."/>
        </authorList>
    </citation>
    <scope>NUCLEOTIDE SEQUENCE [LARGE SCALE GENOMIC DNA]</scope>
    <source>
        <strain evidence="4 5">LMG 30175</strain>
    </source>
</reference>
<accession>A0A5E4U3Q5</accession>